<reference evidence="1" key="1">
    <citation type="submission" date="2018-02" db="EMBL/GenBank/DDBJ databases">
        <title>Rhizophora mucronata_Transcriptome.</title>
        <authorList>
            <person name="Meera S.P."/>
            <person name="Sreeshan A."/>
            <person name="Augustine A."/>
        </authorList>
    </citation>
    <scope>NUCLEOTIDE SEQUENCE</scope>
    <source>
        <tissue evidence="1">Leaf</tissue>
    </source>
</reference>
<dbReference type="AlphaFoldDB" id="A0A2P2QCX0"/>
<protein>
    <submittedName>
        <fullName evidence="1">Uncharacterized protein</fullName>
    </submittedName>
</protein>
<proteinExistence type="predicted"/>
<dbReference type="EMBL" id="GGEC01084305">
    <property type="protein sequence ID" value="MBX64789.1"/>
    <property type="molecule type" value="Transcribed_RNA"/>
</dbReference>
<organism evidence="1">
    <name type="scientific">Rhizophora mucronata</name>
    <name type="common">Asiatic mangrove</name>
    <dbReference type="NCBI Taxonomy" id="61149"/>
    <lineage>
        <taxon>Eukaryota</taxon>
        <taxon>Viridiplantae</taxon>
        <taxon>Streptophyta</taxon>
        <taxon>Embryophyta</taxon>
        <taxon>Tracheophyta</taxon>
        <taxon>Spermatophyta</taxon>
        <taxon>Magnoliopsida</taxon>
        <taxon>eudicotyledons</taxon>
        <taxon>Gunneridae</taxon>
        <taxon>Pentapetalae</taxon>
        <taxon>rosids</taxon>
        <taxon>fabids</taxon>
        <taxon>Malpighiales</taxon>
        <taxon>Rhizophoraceae</taxon>
        <taxon>Rhizophora</taxon>
    </lineage>
</organism>
<name>A0A2P2QCX0_RHIMU</name>
<evidence type="ECO:0000313" key="1">
    <source>
        <dbReference type="EMBL" id="MBX64789.1"/>
    </source>
</evidence>
<sequence>MIILFFLQLNFGLSLEFFPLMCKIKFIGPSPFVFPQLVLFDSHFFLGLAV</sequence>
<accession>A0A2P2QCX0</accession>